<evidence type="ECO:0000256" key="3">
    <source>
        <dbReference type="ARBA" id="ARBA00022722"/>
    </source>
</evidence>
<evidence type="ECO:0000256" key="2">
    <source>
        <dbReference type="ARBA" id="ARBA00010015"/>
    </source>
</evidence>
<dbReference type="GO" id="GO:0000014">
    <property type="term" value="F:single-stranded DNA endodeoxyribonuclease activity"/>
    <property type="evidence" value="ECO:0007669"/>
    <property type="project" value="TreeGrafter"/>
</dbReference>
<dbReference type="GO" id="GO:0003684">
    <property type="term" value="F:damaged DNA binding"/>
    <property type="evidence" value="ECO:0007669"/>
    <property type="project" value="TreeGrafter"/>
</dbReference>
<keyword evidence="8" id="KW-0234">DNA repair</keyword>
<comment type="similarity">
    <text evidence="2">Belongs to the XPF family.</text>
</comment>
<dbReference type="SMART" id="SM00891">
    <property type="entry name" value="ERCC4"/>
    <property type="match status" value="1"/>
</dbReference>
<dbReference type="InterPro" id="IPR006166">
    <property type="entry name" value="ERCC4_domain"/>
</dbReference>
<evidence type="ECO:0000256" key="9">
    <source>
        <dbReference type="ARBA" id="ARBA00023242"/>
    </source>
</evidence>
<proteinExistence type="inferred from homology"/>
<dbReference type="Gene3D" id="3.40.50.10130">
    <property type="match status" value="1"/>
</dbReference>
<dbReference type="Proteomes" id="UP001141552">
    <property type="component" value="Unassembled WGS sequence"/>
</dbReference>
<dbReference type="EMBL" id="JAKUCV010007280">
    <property type="protein sequence ID" value="KAJ4824055.1"/>
    <property type="molecule type" value="Genomic_DNA"/>
</dbReference>
<gene>
    <name evidence="12" type="ORF">Tsubulata_000891</name>
</gene>
<feature type="region of interest" description="Disordered" evidence="10">
    <location>
        <begin position="426"/>
        <end position="446"/>
    </location>
</feature>
<dbReference type="Gene3D" id="1.10.150.20">
    <property type="entry name" value="5' to 3' exonuclease, C-terminal subdomain"/>
    <property type="match status" value="1"/>
</dbReference>
<dbReference type="Pfam" id="PF02732">
    <property type="entry name" value="ERCC4"/>
    <property type="match status" value="1"/>
</dbReference>
<keyword evidence="6" id="KW-0378">Hydrolase</keyword>
<reference evidence="12" key="1">
    <citation type="submission" date="2022-02" db="EMBL/GenBank/DDBJ databases">
        <authorList>
            <person name="Henning P.M."/>
            <person name="McCubbin A.G."/>
            <person name="Shore J.S."/>
        </authorList>
    </citation>
    <scope>NUCLEOTIDE SEQUENCE</scope>
    <source>
        <strain evidence="12">F60SS</strain>
        <tissue evidence="12">Leaves</tissue>
    </source>
</reference>
<dbReference type="InterPro" id="IPR010994">
    <property type="entry name" value="RuvA_2-like"/>
</dbReference>
<evidence type="ECO:0000256" key="10">
    <source>
        <dbReference type="SAM" id="MobiDB-lite"/>
    </source>
</evidence>
<keyword evidence="9" id="KW-0539">Nucleus</keyword>
<dbReference type="GO" id="GO:0000712">
    <property type="term" value="P:resolution of meiotic recombination intermediates"/>
    <property type="evidence" value="ECO:0007669"/>
    <property type="project" value="TreeGrafter"/>
</dbReference>
<dbReference type="FunFam" id="1.10.150.20:FF:000038">
    <property type="entry name" value="DNA repair endonuclease UVH1"/>
    <property type="match status" value="1"/>
</dbReference>
<keyword evidence="4" id="KW-0255">Endonuclease</keyword>
<dbReference type="GO" id="GO:0000110">
    <property type="term" value="C:nucleotide-excision repair factor 1 complex"/>
    <property type="evidence" value="ECO:0007669"/>
    <property type="project" value="TreeGrafter"/>
</dbReference>
<dbReference type="GO" id="GO:1901255">
    <property type="term" value="P:nucleotide-excision repair involved in interstrand cross-link repair"/>
    <property type="evidence" value="ECO:0007669"/>
    <property type="project" value="TreeGrafter"/>
</dbReference>
<dbReference type="GO" id="GO:0000724">
    <property type="term" value="P:double-strand break repair via homologous recombination"/>
    <property type="evidence" value="ECO:0007669"/>
    <property type="project" value="TreeGrafter"/>
</dbReference>
<comment type="subcellular location">
    <subcellularLocation>
        <location evidence="1">Nucleus</location>
    </subcellularLocation>
</comment>
<sequence length="925" mass="104324">MVKFHEHIITDLLDDPSGGLVVLSSGLSLHHPSQGTLLLLSPPPSLLPHLLPHHQISAITADLPSHHRLSLYSSGQICSVTPRILIVDLLTHRLPVSSLSSLLLLNAHNLLDTSTESFIFRIVKSLSKSVAVYAFSDRPQSMVAGLGKTERIMKALYVKKLHLWPRFQVFVSQELEKDPPEVVDVRVPMSKYMVGIQKAVLEVMDACLKEMRKTNKVDVEDLTVENGLFKSFDEIVRRQLDPIWHILGKKTKQLVSDLKTLRKLLDYLVRYDAVSYLKYLDTLRVSESFRSVWIFAESSYKIFDYAKKRVYHFQRSSDTNTIGQSKTKTGKKRKLKRGDHEEDVEEEDGDGTASANSTSGAVLEVALEESPKWKVLRSIEEERQKQALSSEEITAEIQECDNGIVLVLQEEWEKYLLSKVELRGFQTPQKKKSKPKPREPKGFGILDGVVPVTTAQNSEASSINKQEHDALLAAASEIRNQYKKDNVVEDDPQPDAGARKVKKDEEKDRTKDLKHLVGMLKHSEVETKDSLKISGSENEGQMAKIEQPVLDGKLQASTEKGVLRRHNQQPAHTASKNAKPIPPVHFYALESNQPILDTLLPSVIVVYDPDMTFVREIEVYRAENPSRRLKVHFLFYEDSTEVQKFEASIRRENGAFESLIRQKSMMMIPVDQNGHCLGLNSSMELEVSSSQNSITRKAGGRKEVQKEMQVIVDMREFMSSLPSVLHQKGMHIIPVTLEVGDYILSPLICVERKSIQDLFMSFTSGRLYHQVEMMVRYYRMPSASGIGDDVTPTNIISKLSLLALHFPRLRIIWSRSLHATAEIFASLKANQDEPDEVKAIRVGVPSEDGIVENDVRAENYNTSAVEFLRRLPGVTDSNYRAIMDGCSSLAELSLLPMDKLAELMGGQKAARTLRDFLDAKYPTLL</sequence>
<accession>A0A9Q0J1A9</accession>
<evidence type="ECO:0000256" key="6">
    <source>
        <dbReference type="ARBA" id="ARBA00022801"/>
    </source>
</evidence>
<keyword evidence="3" id="KW-0540">Nuclease</keyword>
<comment type="caution">
    <text evidence="12">The sequence shown here is derived from an EMBL/GenBank/DDBJ whole genome shotgun (WGS) entry which is preliminary data.</text>
</comment>
<feature type="compositionally biased region" description="Basic residues" evidence="10">
    <location>
        <begin position="328"/>
        <end position="337"/>
    </location>
</feature>
<dbReference type="PANTHER" id="PTHR10150:SF0">
    <property type="entry name" value="DNA REPAIR ENDONUCLEASE XPF"/>
    <property type="match status" value="1"/>
</dbReference>
<protein>
    <recommendedName>
        <fullName evidence="11">ERCC4 domain-containing protein</fullName>
    </recommendedName>
</protein>
<dbReference type="CDD" id="cd20078">
    <property type="entry name" value="XPF_nuclease_XPF_euk"/>
    <property type="match status" value="1"/>
</dbReference>
<evidence type="ECO:0000256" key="5">
    <source>
        <dbReference type="ARBA" id="ARBA00022763"/>
    </source>
</evidence>
<feature type="region of interest" description="Disordered" evidence="10">
    <location>
        <begin position="319"/>
        <end position="358"/>
    </location>
</feature>
<evidence type="ECO:0000256" key="1">
    <source>
        <dbReference type="ARBA" id="ARBA00004123"/>
    </source>
</evidence>
<organism evidence="12 13">
    <name type="scientific">Turnera subulata</name>
    <dbReference type="NCBI Taxonomy" id="218843"/>
    <lineage>
        <taxon>Eukaryota</taxon>
        <taxon>Viridiplantae</taxon>
        <taxon>Streptophyta</taxon>
        <taxon>Embryophyta</taxon>
        <taxon>Tracheophyta</taxon>
        <taxon>Spermatophyta</taxon>
        <taxon>Magnoliopsida</taxon>
        <taxon>eudicotyledons</taxon>
        <taxon>Gunneridae</taxon>
        <taxon>Pentapetalae</taxon>
        <taxon>rosids</taxon>
        <taxon>fabids</taxon>
        <taxon>Malpighiales</taxon>
        <taxon>Passifloraceae</taxon>
        <taxon>Turnera</taxon>
    </lineage>
</organism>
<dbReference type="InterPro" id="IPR011335">
    <property type="entry name" value="Restrct_endonuc-II-like"/>
</dbReference>
<keyword evidence="7" id="KW-0238">DNA-binding</keyword>
<dbReference type="SUPFAM" id="SSF47781">
    <property type="entry name" value="RuvA domain 2-like"/>
    <property type="match status" value="1"/>
</dbReference>
<dbReference type="AlphaFoldDB" id="A0A9Q0J1A9"/>
<feature type="compositionally biased region" description="Acidic residues" evidence="10">
    <location>
        <begin position="341"/>
        <end position="350"/>
    </location>
</feature>
<name>A0A9Q0J1A9_9ROSI</name>
<evidence type="ECO:0000259" key="11">
    <source>
        <dbReference type="SMART" id="SM00891"/>
    </source>
</evidence>
<evidence type="ECO:0000313" key="13">
    <source>
        <dbReference type="Proteomes" id="UP001141552"/>
    </source>
</evidence>
<dbReference type="SUPFAM" id="SSF52980">
    <property type="entry name" value="Restriction endonuclease-like"/>
    <property type="match status" value="1"/>
</dbReference>
<evidence type="ECO:0000313" key="12">
    <source>
        <dbReference type="EMBL" id="KAJ4824055.1"/>
    </source>
</evidence>
<evidence type="ECO:0000256" key="7">
    <source>
        <dbReference type="ARBA" id="ARBA00023125"/>
    </source>
</evidence>
<feature type="domain" description="ERCC4" evidence="11">
    <location>
        <begin position="709"/>
        <end position="790"/>
    </location>
</feature>
<dbReference type="PANTHER" id="PTHR10150">
    <property type="entry name" value="DNA REPAIR ENDONUCLEASE XPF"/>
    <property type="match status" value="1"/>
</dbReference>
<keyword evidence="5" id="KW-0227">DNA damage</keyword>
<feature type="region of interest" description="Disordered" evidence="10">
    <location>
        <begin position="483"/>
        <end position="510"/>
    </location>
</feature>
<dbReference type="OrthoDB" id="361020at2759"/>
<evidence type="ECO:0000256" key="8">
    <source>
        <dbReference type="ARBA" id="ARBA00023204"/>
    </source>
</evidence>
<dbReference type="InterPro" id="IPR047520">
    <property type="entry name" value="XPF_nuclease"/>
</dbReference>
<reference evidence="12" key="2">
    <citation type="journal article" date="2023" name="Plants (Basel)">
        <title>Annotation of the Turnera subulata (Passifloraceae) Draft Genome Reveals the S-Locus Evolved after the Divergence of Turneroideae from Passifloroideae in a Stepwise Manner.</title>
        <authorList>
            <person name="Henning P.M."/>
            <person name="Roalson E.H."/>
            <person name="Mir W."/>
            <person name="McCubbin A.G."/>
            <person name="Shore J.S."/>
        </authorList>
    </citation>
    <scope>NUCLEOTIDE SEQUENCE</scope>
    <source>
        <strain evidence="12">F60SS</strain>
    </source>
</reference>
<evidence type="ECO:0000256" key="4">
    <source>
        <dbReference type="ARBA" id="ARBA00022759"/>
    </source>
</evidence>
<dbReference type="GO" id="GO:0003697">
    <property type="term" value="F:single-stranded DNA binding"/>
    <property type="evidence" value="ECO:0007669"/>
    <property type="project" value="TreeGrafter"/>
</dbReference>
<keyword evidence="13" id="KW-1185">Reference proteome</keyword>